<dbReference type="GO" id="GO:0034485">
    <property type="term" value="F:phosphatidylinositol-3,4,5-trisphosphate 5-phosphatase activity"/>
    <property type="evidence" value="ECO:0007669"/>
    <property type="project" value="TreeGrafter"/>
</dbReference>
<proteinExistence type="predicted"/>
<dbReference type="OrthoDB" id="1937753at2759"/>
<evidence type="ECO:0000256" key="1">
    <source>
        <dbReference type="ARBA" id="ARBA00022801"/>
    </source>
</evidence>
<dbReference type="EMBL" id="JACGCM010001019">
    <property type="protein sequence ID" value="KAF6162597.1"/>
    <property type="molecule type" value="Genomic_DNA"/>
</dbReference>
<keyword evidence="4" id="KW-1185">Reference proteome</keyword>
<reference evidence="3 4" key="1">
    <citation type="journal article" date="2020" name="IScience">
        <title>Genome Sequencing of the Endangered Kingdonia uniflora (Circaeasteraceae, Ranunculales) Reveals Potential Mechanisms of Evolutionary Specialization.</title>
        <authorList>
            <person name="Sun Y."/>
            <person name="Deng T."/>
            <person name="Zhang A."/>
            <person name="Moore M.J."/>
            <person name="Landis J.B."/>
            <person name="Lin N."/>
            <person name="Zhang H."/>
            <person name="Zhang X."/>
            <person name="Huang J."/>
            <person name="Zhang X."/>
            <person name="Sun H."/>
            <person name="Wang H."/>
        </authorList>
    </citation>
    <scope>NUCLEOTIDE SEQUENCE [LARGE SCALE GENOMIC DNA]</scope>
    <source>
        <strain evidence="3">TB1705</strain>
        <tissue evidence="3">Leaf</tissue>
    </source>
</reference>
<dbReference type="PANTHER" id="PTHR45666:SF22">
    <property type="entry name" value="TYPE I INOSITOL POLYPHOSPHATE 5-PHOSPHATASE 4"/>
    <property type="match status" value="1"/>
</dbReference>
<evidence type="ECO:0000313" key="4">
    <source>
        <dbReference type="Proteomes" id="UP000541444"/>
    </source>
</evidence>
<dbReference type="GO" id="GO:0004445">
    <property type="term" value="F:inositol-polyphosphate 5-phosphatase activity"/>
    <property type="evidence" value="ECO:0007669"/>
    <property type="project" value="InterPro"/>
</dbReference>
<gene>
    <name evidence="2" type="ORF">GIB67_003143</name>
    <name evidence="3" type="ORF">GIB67_025931</name>
</gene>
<dbReference type="SUPFAM" id="SSF56219">
    <property type="entry name" value="DNase I-like"/>
    <property type="match status" value="1"/>
</dbReference>
<accession>A0A7J7NA48</accession>
<dbReference type="InterPro" id="IPR045849">
    <property type="entry name" value="IP5P_plant"/>
</dbReference>
<evidence type="ECO:0000313" key="2">
    <source>
        <dbReference type="EMBL" id="KAF6162597.1"/>
    </source>
</evidence>
<feature type="non-terminal residue" evidence="3">
    <location>
        <position position="1"/>
    </location>
</feature>
<evidence type="ECO:0000313" key="3">
    <source>
        <dbReference type="EMBL" id="KAF6163748.1"/>
    </source>
</evidence>
<dbReference type="InterPro" id="IPR036691">
    <property type="entry name" value="Endo/exonu/phosph_ase_sf"/>
</dbReference>
<organism evidence="3 4">
    <name type="scientific">Kingdonia uniflora</name>
    <dbReference type="NCBI Taxonomy" id="39325"/>
    <lineage>
        <taxon>Eukaryota</taxon>
        <taxon>Viridiplantae</taxon>
        <taxon>Streptophyta</taxon>
        <taxon>Embryophyta</taxon>
        <taxon>Tracheophyta</taxon>
        <taxon>Spermatophyta</taxon>
        <taxon>Magnoliopsida</taxon>
        <taxon>Ranunculales</taxon>
        <taxon>Circaeasteraceae</taxon>
        <taxon>Kingdonia</taxon>
    </lineage>
</organism>
<sequence length="90" mass="10095">TVLPALEPGQNLLVISSGRVQMRINYFGLNPKRLLRGKIDLDPAQVIDVQNYRIFVATWNVGGKSPSSYLNLDDWLYSSPRADIYVLGSE</sequence>
<protein>
    <submittedName>
        <fullName evidence="3">Uncharacterized protein</fullName>
    </submittedName>
</protein>
<dbReference type="EMBL" id="JACGCM010000967">
    <property type="protein sequence ID" value="KAF6163748.1"/>
    <property type="molecule type" value="Genomic_DNA"/>
</dbReference>
<keyword evidence="1" id="KW-0378">Hydrolase</keyword>
<dbReference type="AlphaFoldDB" id="A0A7J7NA48"/>
<dbReference type="GO" id="GO:0046856">
    <property type="term" value="P:phosphatidylinositol dephosphorylation"/>
    <property type="evidence" value="ECO:0007669"/>
    <property type="project" value="TreeGrafter"/>
</dbReference>
<dbReference type="Proteomes" id="UP000541444">
    <property type="component" value="Unassembled WGS sequence"/>
</dbReference>
<comment type="caution">
    <text evidence="3">The sequence shown here is derived from an EMBL/GenBank/DDBJ whole genome shotgun (WGS) entry which is preliminary data.</text>
</comment>
<name>A0A7J7NA48_9MAGN</name>
<dbReference type="Gene3D" id="3.60.10.10">
    <property type="entry name" value="Endonuclease/exonuclease/phosphatase"/>
    <property type="match status" value="1"/>
</dbReference>
<dbReference type="PANTHER" id="PTHR45666">
    <property type="entry name" value="TYPE IV INOSITOL POLYPHOSPHATE 5-PHOSPHATASE 9"/>
    <property type="match status" value="1"/>
</dbReference>
<dbReference type="GO" id="GO:0004439">
    <property type="term" value="F:phosphatidylinositol-4,5-bisphosphate 5-phosphatase activity"/>
    <property type="evidence" value="ECO:0007669"/>
    <property type="project" value="TreeGrafter"/>
</dbReference>